<reference evidence="8" key="1">
    <citation type="submission" date="2021-08" db="EMBL/GenBank/DDBJ databases">
        <title>WGS assembly of Ceratopteris richardii.</title>
        <authorList>
            <person name="Marchant D.B."/>
            <person name="Chen G."/>
            <person name="Jenkins J."/>
            <person name="Shu S."/>
            <person name="Leebens-Mack J."/>
            <person name="Grimwood J."/>
            <person name="Schmutz J."/>
            <person name="Soltis P."/>
            <person name="Soltis D."/>
            <person name="Chen Z.-H."/>
        </authorList>
    </citation>
    <scope>NUCLEOTIDE SEQUENCE</scope>
    <source>
        <strain evidence="8">Whitten #5841</strain>
        <tissue evidence="8">Leaf</tissue>
    </source>
</reference>
<dbReference type="GO" id="GO:0003677">
    <property type="term" value="F:DNA binding"/>
    <property type="evidence" value="ECO:0007669"/>
    <property type="project" value="UniProtKB-KW"/>
</dbReference>
<dbReference type="GO" id="GO:0003700">
    <property type="term" value="F:DNA-binding transcription factor activity"/>
    <property type="evidence" value="ECO:0007669"/>
    <property type="project" value="InterPro"/>
</dbReference>
<evidence type="ECO:0000259" key="7">
    <source>
        <dbReference type="PROSITE" id="PS51032"/>
    </source>
</evidence>
<keyword evidence="9" id="KW-1185">Reference proteome</keyword>
<evidence type="ECO:0000256" key="3">
    <source>
        <dbReference type="ARBA" id="ARBA00023125"/>
    </source>
</evidence>
<dbReference type="GO" id="GO:0009873">
    <property type="term" value="P:ethylene-activated signaling pathway"/>
    <property type="evidence" value="ECO:0007669"/>
    <property type="project" value="InterPro"/>
</dbReference>
<dbReference type="EMBL" id="CM035420">
    <property type="protein sequence ID" value="KAH7404802.1"/>
    <property type="molecule type" value="Genomic_DNA"/>
</dbReference>
<accession>A0A8T2T508</accession>
<comment type="caution">
    <text evidence="8">The sequence shown here is derived from an EMBL/GenBank/DDBJ whole genome shotgun (WGS) entry which is preliminary data.</text>
</comment>
<organism evidence="8 9">
    <name type="scientific">Ceratopteris richardii</name>
    <name type="common">Triangle waterfern</name>
    <dbReference type="NCBI Taxonomy" id="49495"/>
    <lineage>
        <taxon>Eukaryota</taxon>
        <taxon>Viridiplantae</taxon>
        <taxon>Streptophyta</taxon>
        <taxon>Embryophyta</taxon>
        <taxon>Tracheophyta</taxon>
        <taxon>Polypodiopsida</taxon>
        <taxon>Polypodiidae</taxon>
        <taxon>Polypodiales</taxon>
        <taxon>Pteridineae</taxon>
        <taxon>Pteridaceae</taxon>
        <taxon>Parkerioideae</taxon>
        <taxon>Ceratopteris</taxon>
    </lineage>
</organism>
<dbReference type="Proteomes" id="UP000825935">
    <property type="component" value="Chromosome 15"/>
</dbReference>
<dbReference type="FunFam" id="3.30.730.10:FF:000001">
    <property type="entry name" value="Ethylene-responsive transcription factor 2"/>
    <property type="match status" value="1"/>
</dbReference>
<keyword evidence="3" id="KW-0238">DNA-binding</keyword>
<feature type="domain" description="AP2/ERF" evidence="7">
    <location>
        <begin position="129"/>
        <end position="186"/>
    </location>
</feature>
<keyword evidence="2" id="KW-0805">Transcription regulation</keyword>
<dbReference type="InterPro" id="IPR001471">
    <property type="entry name" value="AP2/ERF_dom"/>
</dbReference>
<evidence type="ECO:0000256" key="5">
    <source>
        <dbReference type="ARBA" id="ARBA00023242"/>
    </source>
</evidence>
<evidence type="ECO:0000256" key="2">
    <source>
        <dbReference type="ARBA" id="ARBA00023015"/>
    </source>
</evidence>
<sequence length="432" mass="49285">MCYRPFFPIVQTTFEPKIKLEWPNCVALKQLLRAPQSENFWDRPLHCGSKDSGTVCFSRLEDPCSGREQQTEKIAHRPMCNLQEQQSLTENPDQAPIDSSYFKSQKDAINNFSHASQPGLCKDRKRKHGYRGIRRRPWGKYAAEIRDPDKGMRVWLGTFNTAEEAAQAYDRAAIRIRGRKARLNFPSNMQLLEDFQKPDKKKGKVKIKMRSAAMPTDKCAIRGYRLPNRSGSNFAPELLSSQYHYAVDCANHPNGNINGMIWLIGMQQEKLHPNGGHYYSFQLLPSQNNSPQMETKLPLTLQTSKLKYFNGTLQRDYFNGTLQRGVKDPQQTTTVEEDVKFVSTKHVDAEVTSIEMWHSASHNLDLHNRDEFDNPLPVHSGRDSGQGPQEQVSHSVPVDDACVGEVCKAEPWCEDMFTIDDLLENAFCDAET</sequence>
<evidence type="ECO:0000256" key="1">
    <source>
        <dbReference type="ARBA" id="ARBA00004123"/>
    </source>
</evidence>
<evidence type="ECO:0000256" key="4">
    <source>
        <dbReference type="ARBA" id="ARBA00023163"/>
    </source>
</evidence>
<dbReference type="PANTHER" id="PTHR31190:SF142">
    <property type="entry name" value="ETHYLENE-RESPONSIVE TRANSCRIPTION FACTOR RAP2-3"/>
    <property type="match status" value="1"/>
</dbReference>
<dbReference type="AlphaFoldDB" id="A0A8T2T508"/>
<keyword evidence="5" id="KW-0539">Nucleus</keyword>
<proteinExistence type="predicted"/>
<dbReference type="PANTHER" id="PTHR31190">
    <property type="entry name" value="DNA-BINDING DOMAIN"/>
    <property type="match status" value="1"/>
</dbReference>
<evidence type="ECO:0000313" key="9">
    <source>
        <dbReference type="Proteomes" id="UP000825935"/>
    </source>
</evidence>
<dbReference type="InterPro" id="IPR016177">
    <property type="entry name" value="DNA-bd_dom_sf"/>
</dbReference>
<dbReference type="InterPro" id="IPR044808">
    <property type="entry name" value="ERF_plant"/>
</dbReference>
<dbReference type="PROSITE" id="PS51032">
    <property type="entry name" value="AP2_ERF"/>
    <property type="match status" value="1"/>
</dbReference>
<dbReference type="CDD" id="cd00018">
    <property type="entry name" value="AP2"/>
    <property type="match status" value="1"/>
</dbReference>
<dbReference type="Gene3D" id="3.30.730.10">
    <property type="entry name" value="AP2/ERF domain"/>
    <property type="match status" value="1"/>
</dbReference>
<feature type="region of interest" description="Disordered" evidence="6">
    <location>
        <begin position="368"/>
        <end position="396"/>
    </location>
</feature>
<dbReference type="SMART" id="SM00380">
    <property type="entry name" value="AP2"/>
    <property type="match status" value="1"/>
</dbReference>
<protein>
    <recommendedName>
        <fullName evidence="7">AP2/ERF domain-containing protein</fullName>
    </recommendedName>
</protein>
<dbReference type="Pfam" id="PF00847">
    <property type="entry name" value="AP2"/>
    <property type="match status" value="1"/>
</dbReference>
<dbReference type="SUPFAM" id="SSF54171">
    <property type="entry name" value="DNA-binding domain"/>
    <property type="match status" value="1"/>
</dbReference>
<name>A0A8T2T508_CERRI</name>
<comment type="subcellular location">
    <subcellularLocation>
        <location evidence="1">Nucleus</location>
    </subcellularLocation>
</comment>
<evidence type="ECO:0000256" key="6">
    <source>
        <dbReference type="SAM" id="MobiDB-lite"/>
    </source>
</evidence>
<gene>
    <name evidence="8" type="ORF">KP509_15G043800</name>
</gene>
<evidence type="ECO:0000313" key="8">
    <source>
        <dbReference type="EMBL" id="KAH7404802.1"/>
    </source>
</evidence>
<dbReference type="InterPro" id="IPR036955">
    <property type="entry name" value="AP2/ERF_dom_sf"/>
</dbReference>
<dbReference type="PRINTS" id="PR00367">
    <property type="entry name" value="ETHRSPELEMNT"/>
</dbReference>
<dbReference type="GO" id="GO:0005634">
    <property type="term" value="C:nucleus"/>
    <property type="evidence" value="ECO:0007669"/>
    <property type="project" value="UniProtKB-SubCell"/>
</dbReference>
<keyword evidence="4" id="KW-0804">Transcription</keyword>